<dbReference type="Gene3D" id="1.20.1050.10">
    <property type="match status" value="1"/>
</dbReference>
<keyword evidence="5 12" id="KW-0436">Ligase</keyword>
<keyword evidence="8 12" id="KW-0648">Protein biosynthesis</keyword>
<dbReference type="SUPFAM" id="SSF47616">
    <property type="entry name" value="GST C-terminal domain-like"/>
    <property type="match status" value="1"/>
</dbReference>
<comment type="subcellular location">
    <subcellularLocation>
        <location evidence="1">Cytoplasm</location>
    </subcellularLocation>
</comment>
<evidence type="ECO:0000256" key="3">
    <source>
        <dbReference type="ARBA" id="ARBA00012835"/>
    </source>
</evidence>
<accession>A0A395H9N7</accession>
<evidence type="ECO:0000259" key="13">
    <source>
        <dbReference type="Pfam" id="PF00749"/>
    </source>
</evidence>
<evidence type="ECO:0000256" key="7">
    <source>
        <dbReference type="ARBA" id="ARBA00022840"/>
    </source>
</evidence>
<dbReference type="FunFam" id="2.40.240.10:FF:000004">
    <property type="entry name" value="Glutamyl-tRNA synthetase, cytoplasmic"/>
    <property type="match status" value="1"/>
</dbReference>
<dbReference type="InterPro" id="IPR020058">
    <property type="entry name" value="Glu/Gln-tRNA-synth_Ib_cat-dom"/>
</dbReference>
<dbReference type="InterPro" id="IPR050132">
    <property type="entry name" value="Gln/Glu-tRNA_Ligase"/>
</dbReference>
<evidence type="ECO:0000259" key="15">
    <source>
        <dbReference type="Pfam" id="PF20974"/>
    </source>
</evidence>
<dbReference type="InterPro" id="IPR049437">
    <property type="entry name" value="tRNA-synt_1c_C2"/>
</dbReference>
<dbReference type="InterPro" id="IPR011035">
    <property type="entry name" value="Ribosomal_bL25/Gln-tRNA_synth"/>
</dbReference>
<dbReference type="GO" id="GO:0004818">
    <property type="term" value="F:glutamate-tRNA ligase activity"/>
    <property type="evidence" value="ECO:0007669"/>
    <property type="project" value="UniProtKB-EC"/>
</dbReference>
<evidence type="ECO:0000256" key="5">
    <source>
        <dbReference type="ARBA" id="ARBA00022598"/>
    </source>
</evidence>
<comment type="catalytic activity">
    <reaction evidence="11">
        <text>tRNA(Glu) + L-glutamate + ATP = L-glutamyl-tRNA(Glu) + AMP + diphosphate</text>
        <dbReference type="Rhea" id="RHEA:23540"/>
        <dbReference type="Rhea" id="RHEA-COMP:9663"/>
        <dbReference type="Rhea" id="RHEA-COMP:9680"/>
        <dbReference type="ChEBI" id="CHEBI:29985"/>
        <dbReference type="ChEBI" id="CHEBI:30616"/>
        <dbReference type="ChEBI" id="CHEBI:33019"/>
        <dbReference type="ChEBI" id="CHEBI:78442"/>
        <dbReference type="ChEBI" id="CHEBI:78520"/>
        <dbReference type="ChEBI" id="CHEBI:456215"/>
        <dbReference type="EC" id="6.1.1.17"/>
    </reaction>
</comment>
<feature type="domain" description="tRNA synthetases class I (E and Q) anti-codon binding" evidence="15">
    <location>
        <begin position="591"/>
        <end position="665"/>
    </location>
</feature>
<evidence type="ECO:0000256" key="9">
    <source>
        <dbReference type="ARBA" id="ARBA00023146"/>
    </source>
</evidence>
<keyword evidence="17" id="KW-1185">Reference proteome</keyword>
<dbReference type="STRING" id="1448316.A0A395H9N7"/>
<dbReference type="EC" id="6.1.1.17" evidence="3"/>
<dbReference type="RefSeq" id="XP_025578899.1">
    <property type="nucleotide sequence ID" value="XM_025721189.1"/>
</dbReference>
<dbReference type="Pfam" id="PF03950">
    <property type="entry name" value="tRNA-synt_1c_C"/>
    <property type="match status" value="1"/>
</dbReference>
<evidence type="ECO:0000256" key="4">
    <source>
        <dbReference type="ARBA" id="ARBA00022490"/>
    </source>
</evidence>
<dbReference type="InterPro" id="IPR036282">
    <property type="entry name" value="Glutathione-S-Trfase_C_sf"/>
</dbReference>
<dbReference type="SUPFAM" id="SSF50715">
    <property type="entry name" value="Ribosomal protein L25-like"/>
    <property type="match status" value="1"/>
</dbReference>
<evidence type="ECO:0000256" key="1">
    <source>
        <dbReference type="ARBA" id="ARBA00004496"/>
    </source>
</evidence>
<reference evidence="16 17" key="1">
    <citation type="submission" date="2018-02" db="EMBL/GenBank/DDBJ databases">
        <title>The genomes of Aspergillus section Nigri reveals drivers in fungal speciation.</title>
        <authorList>
            <consortium name="DOE Joint Genome Institute"/>
            <person name="Vesth T.C."/>
            <person name="Nybo J."/>
            <person name="Theobald S."/>
            <person name="Brandl J."/>
            <person name="Frisvad J.C."/>
            <person name="Nielsen K.F."/>
            <person name="Lyhne E.K."/>
            <person name="Kogle M.E."/>
            <person name="Kuo A."/>
            <person name="Riley R."/>
            <person name="Clum A."/>
            <person name="Nolan M."/>
            <person name="Lipzen A."/>
            <person name="Salamov A."/>
            <person name="Henrissat B."/>
            <person name="Wiebenga A."/>
            <person name="De vries R.P."/>
            <person name="Grigoriev I.V."/>
            <person name="Mortensen U.H."/>
            <person name="Andersen M.R."/>
            <person name="Baker S.E."/>
        </authorList>
    </citation>
    <scope>NUCLEOTIDE SEQUENCE [LARGE SCALE GENOMIC DNA]</scope>
    <source>
        <strain evidence="16 17">CBS 121593</strain>
    </source>
</reference>
<evidence type="ECO:0000256" key="2">
    <source>
        <dbReference type="ARBA" id="ARBA00008927"/>
    </source>
</evidence>
<keyword evidence="7 12" id="KW-0067">ATP-binding</keyword>
<dbReference type="GeneID" id="37226054"/>
<evidence type="ECO:0000256" key="10">
    <source>
        <dbReference type="ARBA" id="ARBA00030865"/>
    </source>
</evidence>
<evidence type="ECO:0000256" key="11">
    <source>
        <dbReference type="ARBA" id="ARBA00048351"/>
    </source>
</evidence>
<dbReference type="AlphaFoldDB" id="A0A395H9N7"/>
<dbReference type="PANTHER" id="PTHR43097:SF5">
    <property type="entry name" value="GLUTAMATE--TRNA LIGASE"/>
    <property type="match status" value="1"/>
</dbReference>
<dbReference type="VEuPathDB" id="FungiDB:BO80DRAFT_441449"/>
<dbReference type="GO" id="GO:0006424">
    <property type="term" value="P:glutamyl-tRNA aminoacylation"/>
    <property type="evidence" value="ECO:0007669"/>
    <property type="project" value="TreeGrafter"/>
</dbReference>
<proteinExistence type="inferred from homology"/>
<dbReference type="GO" id="GO:0005829">
    <property type="term" value="C:cytosol"/>
    <property type="evidence" value="ECO:0007669"/>
    <property type="project" value="TreeGrafter"/>
</dbReference>
<dbReference type="Gene3D" id="3.40.50.620">
    <property type="entry name" value="HUPs"/>
    <property type="match status" value="1"/>
</dbReference>
<name>A0A395H9N7_9EURO</name>
<feature type="domain" description="Glutamyl/glutaminyl-tRNA synthetase class Ib catalytic" evidence="13">
    <location>
        <begin position="333"/>
        <end position="485"/>
    </location>
</feature>
<evidence type="ECO:0000313" key="17">
    <source>
        <dbReference type="Proteomes" id="UP000249402"/>
    </source>
</evidence>
<evidence type="ECO:0000313" key="16">
    <source>
        <dbReference type="EMBL" id="RAL04572.1"/>
    </source>
</evidence>
<dbReference type="InterPro" id="IPR020059">
    <property type="entry name" value="Glu/Gln-tRNA-synth_Ib_codon-bd"/>
</dbReference>
<keyword evidence="9 12" id="KW-0030">Aminoacyl-tRNA synthetase</keyword>
<gene>
    <name evidence="16" type="ORF">BO80DRAFT_441449</name>
</gene>
<dbReference type="PANTHER" id="PTHR43097">
    <property type="entry name" value="GLUTAMINE-TRNA LIGASE"/>
    <property type="match status" value="1"/>
</dbReference>
<feature type="domain" description="Glutamyl/glutaminyl-tRNA synthetase class Ib anti-codon binding" evidence="14">
    <location>
        <begin position="488"/>
        <end position="579"/>
    </location>
</feature>
<sequence length="683" mass="76872">MATLTVASRANAALALPTVLSAAYAKHHGLQVSIVFEDVVSLNSQNSLDLVTADGDCIADEAILDFFNKAMKASFYGKQIEVDEWLKRSASFVLDNYKALCSPMKELESHLTLRSYIVGYSLTLADIIIWGTLRGNPTIVGLRRSSLNISRWFSFIEDTNPWITEAVAGFQSHARQRKAAASAAGANYNIGLTNTENGIVCRFPPEPSGYLHIGHAKAALLNSYFAHEYGARRGILICRFDDTTPSKESQEFQDSILHALSLLGVVPDRISYSSDYFQQMYEACVTLIKAGKAYADNTALEVMRDQRGKGIASSCRTMTVVHSCEISIDDVNKALRDPVIYRCNHQPHHRTGTAWKIYPTYDFCAPFLDSIEQVTHALRTNEYRDRNAQYHWMQDALGLRRVQIWDFSRLNFVRTVLSKRKLTKIVESGAVWGWDDPRMPTVRGIRRRGCTIPALRQFILKQGPSQNIVNMDWTSLWAINKKHIDPIAARYAAIPKAKAVSAWVDGIDANSIAEIPKHKNQELGTKKIVFSRDILLSQDDARLLKEREVITLMNWGNATITKISTDPQTGDVSLLQLKLDLQSDVKNTEKKITWLAKETSNMVPVELYAFDYLITKEKLDKEEDVASCLTSPSRTRTEAWADCNVMDLCEDDIIQFDRTGYFRVDRPCCDGQPAIMFNIPTGR</sequence>
<evidence type="ECO:0000256" key="6">
    <source>
        <dbReference type="ARBA" id="ARBA00022741"/>
    </source>
</evidence>
<dbReference type="InterPro" id="IPR001412">
    <property type="entry name" value="aa-tRNA-synth_I_CS"/>
</dbReference>
<dbReference type="PROSITE" id="PS00178">
    <property type="entry name" value="AA_TRNA_LIGASE_I"/>
    <property type="match status" value="1"/>
</dbReference>
<keyword evidence="6 12" id="KW-0547">Nucleotide-binding</keyword>
<dbReference type="InterPro" id="IPR000924">
    <property type="entry name" value="Glu/Gln-tRNA-synth"/>
</dbReference>
<dbReference type="InterPro" id="IPR020056">
    <property type="entry name" value="Rbsml_bL25/Gln-tRNA_synth_N"/>
</dbReference>
<protein>
    <recommendedName>
        <fullName evidence="3">glutamate--tRNA ligase</fullName>
        <ecNumber evidence="3">6.1.1.17</ecNumber>
    </recommendedName>
    <alternativeName>
        <fullName evidence="10">Glutamyl-tRNA synthetase</fullName>
    </alternativeName>
</protein>
<dbReference type="Proteomes" id="UP000249402">
    <property type="component" value="Unassembled WGS sequence"/>
</dbReference>
<dbReference type="EMBL" id="KZ824423">
    <property type="protein sequence ID" value="RAL04572.1"/>
    <property type="molecule type" value="Genomic_DNA"/>
</dbReference>
<dbReference type="GO" id="GO:0017102">
    <property type="term" value="C:methionyl glutamyl tRNA synthetase complex"/>
    <property type="evidence" value="ECO:0007669"/>
    <property type="project" value="TreeGrafter"/>
</dbReference>
<dbReference type="GO" id="GO:0005524">
    <property type="term" value="F:ATP binding"/>
    <property type="evidence" value="ECO:0007669"/>
    <property type="project" value="UniProtKB-KW"/>
</dbReference>
<dbReference type="Pfam" id="PF00749">
    <property type="entry name" value="tRNA-synt_1c"/>
    <property type="match status" value="2"/>
</dbReference>
<dbReference type="Gene3D" id="2.40.240.10">
    <property type="entry name" value="Ribosomal Protein L25, Chain P"/>
    <property type="match status" value="2"/>
</dbReference>
<evidence type="ECO:0000256" key="8">
    <source>
        <dbReference type="ARBA" id="ARBA00022917"/>
    </source>
</evidence>
<dbReference type="PRINTS" id="PR00987">
    <property type="entry name" value="TRNASYNTHGLU"/>
</dbReference>
<dbReference type="OrthoDB" id="10250478at2759"/>
<feature type="domain" description="Glutamyl/glutaminyl-tRNA synthetase class Ib catalytic" evidence="13">
    <location>
        <begin position="199"/>
        <end position="316"/>
    </location>
</feature>
<keyword evidence="4" id="KW-0963">Cytoplasm</keyword>
<organism evidence="16 17">
    <name type="scientific">Aspergillus ibericus CBS 121593</name>
    <dbReference type="NCBI Taxonomy" id="1448316"/>
    <lineage>
        <taxon>Eukaryota</taxon>
        <taxon>Fungi</taxon>
        <taxon>Dikarya</taxon>
        <taxon>Ascomycota</taxon>
        <taxon>Pezizomycotina</taxon>
        <taxon>Eurotiomycetes</taxon>
        <taxon>Eurotiomycetidae</taxon>
        <taxon>Eurotiales</taxon>
        <taxon>Aspergillaceae</taxon>
        <taxon>Aspergillus</taxon>
        <taxon>Aspergillus subgen. Circumdati</taxon>
    </lineage>
</organism>
<comment type="similarity">
    <text evidence="2">Belongs to the class-I aminoacyl-tRNA synthetase family. Glutamate--tRNA ligase type 2 subfamily.</text>
</comment>
<dbReference type="InterPro" id="IPR014729">
    <property type="entry name" value="Rossmann-like_a/b/a_fold"/>
</dbReference>
<evidence type="ECO:0000259" key="14">
    <source>
        <dbReference type="Pfam" id="PF03950"/>
    </source>
</evidence>
<dbReference type="SUPFAM" id="SSF52374">
    <property type="entry name" value="Nucleotidylyl transferase"/>
    <property type="match status" value="1"/>
</dbReference>
<evidence type="ECO:0000256" key="12">
    <source>
        <dbReference type="RuleBase" id="RU363037"/>
    </source>
</evidence>
<dbReference type="Pfam" id="PF20974">
    <property type="entry name" value="tRNA-synt_1c_C2"/>
    <property type="match status" value="1"/>
</dbReference>